<dbReference type="SUPFAM" id="SSF54736">
    <property type="entry name" value="ClpS-like"/>
    <property type="match status" value="1"/>
</dbReference>
<reference evidence="7" key="1">
    <citation type="submission" date="2021-02" db="EMBL/GenBank/DDBJ databases">
        <authorList>
            <person name="Dougan E. K."/>
            <person name="Rhodes N."/>
            <person name="Thang M."/>
            <person name="Chan C."/>
        </authorList>
    </citation>
    <scope>NUCLEOTIDE SEQUENCE</scope>
</reference>
<dbReference type="Pfam" id="PF00542">
    <property type="entry name" value="Ribosomal_L12"/>
    <property type="match status" value="1"/>
</dbReference>
<evidence type="ECO:0000313" key="8">
    <source>
        <dbReference type="Proteomes" id="UP000601435"/>
    </source>
</evidence>
<dbReference type="PANTHER" id="PTHR45987">
    <property type="entry name" value="39S RIBOSOMAL PROTEIN L12"/>
    <property type="match status" value="1"/>
</dbReference>
<proteinExistence type="predicted"/>
<dbReference type="EMBL" id="CAJNJA010026159">
    <property type="protein sequence ID" value="CAE7555554.1"/>
    <property type="molecule type" value="Genomic_DNA"/>
</dbReference>
<dbReference type="InterPro" id="IPR013823">
    <property type="entry name" value="Ribosomal_bL12_C"/>
</dbReference>
<evidence type="ECO:0000313" key="7">
    <source>
        <dbReference type="EMBL" id="CAE7555554.1"/>
    </source>
</evidence>
<protein>
    <submittedName>
        <fullName evidence="7">RplL protein</fullName>
    </submittedName>
</protein>
<evidence type="ECO:0000256" key="5">
    <source>
        <dbReference type="ARBA" id="ARBA00023274"/>
    </source>
</evidence>
<feature type="domain" description="Large ribosomal subunit protein bL12 C-terminal" evidence="6">
    <location>
        <begin position="12"/>
        <end position="69"/>
    </location>
</feature>
<evidence type="ECO:0000256" key="2">
    <source>
        <dbReference type="ARBA" id="ARBA00022528"/>
    </source>
</evidence>
<keyword evidence="4" id="KW-0689">Ribosomal protein</keyword>
<dbReference type="PANTHER" id="PTHR45987:SF26">
    <property type="entry name" value="LARGE RIBOSOMAL SUBUNIT PROTEIN BL12CX-RELATED"/>
    <property type="match status" value="1"/>
</dbReference>
<dbReference type="Gene3D" id="3.30.1390.10">
    <property type="match status" value="1"/>
</dbReference>
<accession>A0A812U4B2</accession>
<dbReference type="GO" id="GO:0003735">
    <property type="term" value="F:structural constituent of ribosome"/>
    <property type="evidence" value="ECO:0007669"/>
    <property type="project" value="InterPro"/>
</dbReference>
<keyword evidence="2" id="KW-0150">Chloroplast</keyword>
<dbReference type="AlphaFoldDB" id="A0A812U4B2"/>
<keyword evidence="5" id="KW-0687">Ribonucleoprotein</keyword>
<evidence type="ECO:0000256" key="3">
    <source>
        <dbReference type="ARBA" id="ARBA00022640"/>
    </source>
</evidence>
<organism evidence="7 8">
    <name type="scientific">Symbiodinium necroappetens</name>
    <dbReference type="NCBI Taxonomy" id="1628268"/>
    <lineage>
        <taxon>Eukaryota</taxon>
        <taxon>Sar</taxon>
        <taxon>Alveolata</taxon>
        <taxon>Dinophyceae</taxon>
        <taxon>Suessiales</taxon>
        <taxon>Symbiodiniaceae</taxon>
        <taxon>Symbiodinium</taxon>
    </lineage>
</organism>
<comment type="subcellular location">
    <subcellularLocation>
        <location evidence="1">Plastid</location>
        <location evidence="1">Chloroplast</location>
    </subcellularLocation>
</comment>
<dbReference type="InterPro" id="IPR014719">
    <property type="entry name" value="Ribosomal_bL12_C/ClpS-like"/>
</dbReference>
<dbReference type="OrthoDB" id="250175at2759"/>
<dbReference type="GO" id="GO:0006412">
    <property type="term" value="P:translation"/>
    <property type="evidence" value="ECO:0007669"/>
    <property type="project" value="InterPro"/>
</dbReference>
<evidence type="ECO:0000256" key="1">
    <source>
        <dbReference type="ARBA" id="ARBA00004229"/>
    </source>
</evidence>
<evidence type="ECO:0000259" key="6">
    <source>
        <dbReference type="Pfam" id="PF00542"/>
    </source>
</evidence>
<dbReference type="GO" id="GO:1990904">
    <property type="term" value="C:ribonucleoprotein complex"/>
    <property type="evidence" value="ECO:0007669"/>
    <property type="project" value="UniProtKB-KW"/>
</dbReference>
<gene>
    <name evidence="7" type="primary">rplL</name>
    <name evidence="7" type="ORF">SNEC2469_LOCUS16021</name>
</gene>
<dbReference type="InterPro" id="IPR000206">
    <property type="entry name" value="Ribosomal_bL12"/>
</dbReference>
<dbReference type="GO" id="GO:0009507">
    <property type="term" value="C:chloroplast"/>
    <property type="evidence" value="ECO:0007669"/>
    <property type="project" value="UniProtKB-SubCell"/>
</dbReference>
<sequence>MSWNQRQRIRVAQEKKIAIIKALRAITGLGLKDAKGLADNPGKFIEGKPKEFCEDAVKQLEEAGAKATIE</sequence>
<keyword evidence="8" id="KW-1185">Reference proteome</keyword>
<keyword evidence="3" id="KW-0934">Plastid</keyword>
<dbReference type="GO" id="GO:0003729">
    <property type="term" value="F:mRNA binding"/>
    <property type="evidence" value="ECO:0007669"/>
    <property type="project" value="TreeGrafter"/>
</dbReference>
<comment type="caution">
    <text evidence="7">The sequence shown here is derived from an EMBL/GenBank/DDBJ whole genome shotgun (WGS) entry which is preliminary data.</text>
</comment>
<dbReference type="GO" id="GO:0005840">
    <property type="term" value="C:ribosome"/>
    <property type="evidence" value="ECO:0007669"/>
    <property type="project" value="UniProtKB-KW"/>
</dbReference>
<evidence type="ECO:0000256" key="4">
    <source>
        <dbReference type="ARBA" id="ARBA00022980"/>
    </source>
</evidence>
<name>A0A812U4B2_9DINO</name>
<dbReference type="Proteomes" id="UP000601435">
    <property type="component" value="Unassembled WGS sequence"/>
</dbReference>